<evidence type="ECO:0000313" key="6">
    <source>
        <dbReference type="Proteomes" id="UP000050827"/>
    </source>
</evidence>
<comment type="caution">
    <text evidence="5">The sequence shown here is derived from an EMBL/GenBank/DDBJ whole genome shotgun (WGS) entry which is preliminary data.</text>
</comment>
<dbReference type="PROSITE" id="PS51257">
    <property type="entry name" value="PROKAR_LIPOPROTEIN"/>
    <property type="match status" value="1"/>
</dbReference>
<keyword evidence="2 3" id="KW-0802">TPR repeat</keyword>
<reference evidence="5 6" key="1">
    <citation type="submission" date="2015-04" db="EMBL/GenBank/DDBJ databases">
        <title>Complete genome of flavobacterium.</title>
        <authorList>
            <person name="Kwon Y.M."/>
            <person name="Kim S.-J."/>
        </authorList>
    </citation>
    <scope>NUCLEOTIDE SEQUENCE [LARGE SCALE GENOMIC DNA]</scope>
    <source>
        <strain evidence="5 6">DK169</strain>
    </source>
</reference>
<gene>
    <name evidence="5" type="ORF">AAY42_11560</name>
</gene>
<proteinExistence type="predicted"/>
<dbReference type="RefSeq" id="WP_055395340.1">
    <property type="nucleotide sequence ID" value="NZ_LCTZ01000002.1"/>
</dbReference>
<protein>
    <submittedName>
        <fullName evidence="5">Uncharacterized protein</fullName>
    </submittedName>
</protein>
<evidence type="ECO:0000256" key="2">
    <source>
        <dbReference type="ARBA" id="ARBA00022803"/>
    </source>
</evidence>
<dbReference type="Pfam" id="PF13432">
    <property type="entry name" value="TPR_16"/>
    <property type="match status" value="1"/>
</dbReference>
<keyword evidence="1" id="KW-0677">Repeat</keyword>
<dbReference type="PANTHER" id="PTHR44858:SF1">
    <property type="entry name" value="UDP-N-ACETYLGLUCOSAMINE--PEPTIDE N-ACETYLGLUCOSAMINYLTRANSFERASE SPINDLY-RELATED"/>
    <property type="match status" value="1"/>
</dbReference>
<accession>A0A0Q1BZZ1</accession>
<evidence type="ECO:0000256" key="4">
    <source>
        <dbReference type="SAM" id="SignalP"/>
    </source>
</evidence>
<dbReference type="AlphaFoldDB" id="A0A0Q1BZZ1"/>
<feature type="signal peptide" evidence="4">
    <location>
        <begin position="1"/>
        <end position="20"/>
    </location>
</feature>
<dbReference type="SUPFAM" id="SSF48452">
    <property type="entry name" value="TPR-like"/>
    <property type="match status" value="1"/>
</dbReference>
<keyword evidence="4" id="KW-0732">Signal</keyword>
<dbReference type="STRING" id="346185.AAY42_11560"/>
<keyword evidence="6" id="KW-1185">Reference proteome</keyword>
<evidence type="ECO:0000313" key="5">
    <source>
        <dbReference type="EMBL" id="KQC30432.1"/>
    </source>
</evidence>
<sequence length="274" mass="32216">MVKSLKYCLSFLLVIISCNGATDTLNTPERRKLAEKIFQEGSHLYQGSPESMVRIEKAIAVDSTYAEALRELSVAYLKRGMPHEWKPQFDKAVRHDPKTWVPWRGYLYLYFYRDYKKAIADFNASDTLTPHLDYPQGHSVDYWRGIAYLGLKDHTQALHYWNKHIQKETEDTGEDWVELEAFLYRGITYFEAGNIPKALDDFNKIIHYFKNSADAKYYKAILLHQQGEKKEALLMINEAIEDFNSGFYNHYHYVELLRQIYMEDLEELKSQILG</sequence>
<feature type="chain" id="PRO_5006189027" evidence="4">
    <location>
        <begin position="21"/>
        <end position="274"/>
    </location>
</feature>
<feature type="repeat" description="TPR" evidence="3">
    <location>
        <begin position="179"/>
        <end position="212"/>
    </location>
</feature>
<dbReference type="PANTHER" id="PTHR44858">
    <property type="entry name" value="TETRATRICOPEPTIDE REPEAT PROTEIN 6"/>
    <property type="match status" value="1"/>
</dbReference>
<dbReference type="OrthoDB" id="935812at2"/>
<dbReference type="InterPro" id="IPR050498">
    <property type="entry name" value="Ycf3"/>
</dbReference>
<name>A0A0Q1BZZ1_9FLAO</name>
<dbReference type="Proteomes" id="UP000050827">
    <property type="component" value="Unassembled WGS sequence"/>
</dbReference>
<dbReference type="Gene3D" id="1.25.40.10">
    <property type="entry name" value="Tetratricopeptide repeat domain"/>
    <property type="match status" value="1"/>
</dbReference>
<dbReference type="PATRIC" id="fig|1547436.3.peg.2390"/>
<evidence type="ECO:0000256" key="3">
    <source>
        <dbReference type="PROSITE-ProRule" id="PRU00339"/>
    </source>
</evidence>
<dbReference type="InterPro" id="IPR011990">
    <property type="entry name" value="TPR-like_helical_dom_sf"/>
</dbReference>
<dbReference type="EMBL" id="LCTZ01000002">
    <property type="protein sequence ID" value="KQC30432.1"/>
    <property type="molecule type" value="Genomic_DNA"/>
</dbReference>
<organism evidence="5 6">
    <name type="scientific">Flagellimonas eckloniae</name>
    <dbReference type="NCBI Taxonomy" id="346185"/>
    <lineage>
        <taxon>Bacteria</taxon>
        <taxon>Pseudomonadati</taxon>
        <taxon>Bacteroidota</taxon>
        <taxon>Flavobacteriia</taxon>
        <taxon>Flavobacteriales</taxon>
        <taxon>Flavobacteriaceae</taxon>
        <taxon>Flagellimonas</taxon>
    </lineage>
</organism>
<dbReference type="SMART" id="SM00028">
    <property type="entry name" value="TPR"/>
    <property type="match status" value="4"/>
</dbReference>
<dbReference type="InterPro" id="IPR019734">
    <property type="entry name" value="TPR_rpt"/>
</dbReference>
<evidence type="ECO:0000256" key="1">
    <source>
        <dbReference type="ARBA" id="ARBA00022737"/>
    </source>
</evidence>
<dbReference type="PROSITE" id="PS50005">
    <property type="entry name" value="TPR"/>
    <property type="match status" value="1"/>
</dbReference>